<accession>A0AAX6H0C2</accession>
<reference evidence="1" key="2">
    <citation type="submission" date="2023-04" db="EMBL/GenBank/DDBJ databases">
        <authorList>
            <person name="Bruccoleri R.E."/>
            <person name="Oakeley E.J."/>
            <person name="Faust A.-M."/>
            <person name="Dessus-Babus S."/>
            <person name="Altorfer M."/>
            <person name="Burckhardt D."/>
            <person name="Oertli M."/>
            <person name="Naumann U."/>
            <person name="Petersen F."/>
            <person name="Wong J."/>
        </authorList>
    </citation>
    <scope>NUCLEOTIDE SEQUENCE</scope>
    <source>
        <strain evidence="1">GSM-AAB239-AS_SAM_17_03QT</strain>
        <tissue evidence="1">Leaf</tissue>
    </source>
</reference>
<evidence type="ECO:0000313" key="2">
    <source>
        <dbReference type="Proteomes" id="UP001140949"/>
    </source>
</evidence>
<organism evidence="1 2">
    <name type="scientific">Iris pallida</name>
    <name type="common">Sweet iris</name>
    <dbReference type="NCBI Taxonomy" id="29817"/>
    <lineage>
        <taxon>Eukaryota</taxon>
        <taxon>Viridiplantae</taxon>
        <taxon>Streptophyta</taxon>
        <taxon>Embryophyta</taxon>
        <taxon>Tracheophyta</taxon>
        <taxon>Spermatophyta</taxon>
        <taxon>Magnoliopsida</taxon>
        <taxon>Liliopsida</taxon>
        <taxon>Asparagales</taxon>
        <taxon>Iridaceae</taxon>
        <taxon>Iridoideae</taxon>
        <taxon>Irideae</taxon>
        <taxon>Iris</taxon>
    </lineage>
</organism>
<dbReference type="AlphaFoldDB" id="A0AAX6H0C2"/>
<protein>
    <submittedName>
        <fullName evidence="1">Uncharacterized protein</fullName>
    </submittedName>
</protein>
<evidence type="ECO:0000313" key="1">
    <source>
        <dbReference type="EMBL" id="KAJ6834041.1"/>
    </source>
</evidence>
<name>A0AAX6H0C2_IRIPA</name>
<dbReference type="Proteomes" id="UP001140949">
    <property type="component" value="Unassembled WGS sequence"/>
</dbReference>
<reference evidence="1" key="1">
    <citation type="journal article" date="2023" name="GigaByte">
        <title>Genome assembly of the bearded iris, Iris pallida Lam.</title>
        <authorList>
            <person name="Bruccoleri R.E."/>
            <person name="Oakeley E.J."/>
            <person name="Faust A.M.E."/>
            <person name="Altorfer M."/>
            <person name="Dessus-Babus S."/>
            <person name="Burckhardt D."/>
            <person name="Oertli M."/>
            <person name="Naumann U."/>
            <person name="Petersen F."/>
            <person name="Wong J."/>
        </authorList>
    </citation>
    <scope>NUCLEOTIDE SEQUENCE</scope>
    <source>
        <strain evidence="1">GSM-AAB239-AS_SAM_17_03QT</strain>
    </source>
</reference>
<sequence length="46" mass="5342">MKSGWLPRVLLRRPLGSTPCPCPVLCRDQRVFSAVDRDVWIKRSFV</sequence>
<comment type="caution">
    <text evidence="1">The sequence shown here is derived from an EMBL/GenBank/DDBJ whole genome shotgun (WGS) entry which is preliminary data.</text>
</comment>
<proteinExistence type="predicted"/>
<keyword evidence="2" id="KW-1185">Reference proteome</keyword>
<dbReference type="EMBL" id="JANAVB010014796">
    <property type="protein sequence ID" value="KAJ6834041.1"/>
    <property type="molecule type" value="Genomic_DNA"/>
</dbReference>
<gene>
    <name evidence="1" type="ORF">M6B38_337465</name>
</gene>